<dbReference type="HOGENOM" id="CLU_910409_0_0_1"/>
<dbReference type="SUPFAM" id="SSF49354">
    <property type="entry name" value="PapD-like"/>
    <property type="match status" value="1"/>
</dbReference>
<dbReference type="GO" id="GO:0005886">
    <property type="term" value="C:plasma membrane"/>
    <property type="evidence" value="ECO:0007669"/>
    <property type="project" value="TreeGrafter"/>
</dbReference>
<accession>A0A0D3I8F0</accession>
<dbReference type="Proteomes" id="UP000013827">
    <property type="component" value="Unassembled WGS sequence"/>
</dbReference>
<dbReference type="GO" id="GO:0061817">
    <property type="term" value="P:endoplasmic reticulum-plasma membrane tethering"/>
    <property type="evidence" value="ECO:0007669"/>
    <property type="project" value="TreeGrafter"/>
</dbReference>
<evidence type="ECO:0000256" key="3">
    <source>
        <dbReference type="ARBA" id="ARBA00022692"/>
    </source>
</evidence>
<reference evidence="8" key="1">
    <citation type="journal article" date="2013" name="Nature">
        <title>Pan genome of the phytoplankton Emiliania underpins its global distribution.</title>
        <authorList>
            <person name="Read B.A."/>
            <person name="Kegel J."/>
            <person name="Klute M.J."/>
            <person name="Kuo A."/>
            <person name="Lefebvre S.C."/>
            <person name="Maumus F."/>
            <person name="Mayer C."/>
            <person name="Miller J."/>
            <person name="Monier A."/>
            <person name="Salamov A."/>
            <person name="Young J."/>
            <person name="Aguilar M."/>
            <person name="Claverie J.M."/>
            <person name="Frickenhaus S."/>
            <person name="Gonzalez K."/>
            <person name="Herman E.K."/>
            <person name="Lin Y.C."/>
            <person name="Napier J."/>
            <person name="Ogata H."/>
            <person name="Sarno A.F."/>
            <person name="Shmutz J."/>
            <person name="Schroeder D."/>
            <person name="de Vargas C."/>
            <person name="Verret F."/>
            <person name="von Dassow P."/>
            <person name="Valentin K."/>
            <person name="Van de Peer Y."/>
            <person name="Wheeler G."/>
            <person name="Dacks J.B."/>
            <person name="Delwiche C.F."/>
            <person name="Dyhrman S.T."/>
            <person name="Glockner G."/>
            <person name="John U."/>
            <person name="Richards T."/>
            <person name="Worden A.Z."/>
            <person name="Zhang X."/>
            <person name="Grigoriev I.V."/>
            <person name="Allen A.E."/>
            <person name="Bidle K."/>
            <person name="Borodovsky M."/>
            <person name="Bowler C."/>
            <person name="Brownlee C."/>
            <person name="Cock J.M."/>
            <person name="Elias M."/>
            <person name="Gladyshev V.N."/>
            <person name="Groth M."/>
            <person name="Guda C."/>
            <person name="Hadaegh A."/>
            <person name="Iglesias-Rodriguez M.D."/>
            <person name="Jenkins J."/>
            <person name="Jones B.M."/>
            <person name="Lawson T."/>
            <person name="Leese F."/>
            <person name="Lindquist E."/>
            <person name="Lobanov A."/>
            <person name="Lomsadze A."/>
            <person name="Malik S.B."/>
            <person name="Marsh M.E."/>
            <person name="Mackinder L."/>
            <person name="Mock T."/>
            <person name="Mueller-Roeber B."/>
            <person name="Pagarete A."/>
            <person name="Parker M."/>
            <person name="Probert I."/>
            <person name="Quesneville H."/>
            <person name="Raines C."/>
            <person name="Rensing S.A."/>
            <person name="Riano-Pachon D.M."/>
            <person name="Richier S."/>
            <person name="Rokitta S."/>
            <person name="Shiraiwa Y."/>
            <person name="Soanes D.M."/>
            <person name="van der Giezen M."/>
            <person name="Wahlund T.M."/>
            <person name="Williams B."/>
            <person name="Wilson W."/>
            <person name="Wolfe G."/>
            <person name="Wurch L.L."/>
        </authorList>
    </citation>
    <scope>NUCLEOTIDE SEQUENCE</scope>
</reference>
<dbReference type="GO" id="GO:0005789">
    <property type="term" value="C:endoplasmic reticulum membrane"/>
    <property type="evidence" value="ECO:0007669"/>
    <property type="project" value="InterPro"/>
</dbReference>
<proteinExistence type="inferred from homology"/>
<dbReference type="Gene3D" id="2.60.40.10">
    <property type="entry name" value="Immunoglobulins"/>
    <property type="match status" value="1"/>
</dbReference>
<dbReference type="STRING" id="2903.R1CYW8"/>
<dbReference type="InterPro" id="IPR000535">
    <property type="entry name" value="MSP_dom"/>
</dbReference>
<dbReference type="InterPro" id="IPR016763">
    <property type="entry name" value="VAP"/>
</dbReference>
<comment type="subcellular location">
    <subcellularLocation>
        <location evidence="1">Membrane</location>
        <topology evidence="1">Single-pass type IV membrane protein</topology>
    </subcellularLocation>
</comment>
<dbReference type="GeneID" id="17253685"/>
<keyword evidence="3" id="KW-0812">Transmembrane</keyword>
<organism evidence="7 8">
    <name type="scientific">Emiliania huxleyi (strain CCMP1516)</name>
    <dbReference type="NCBI Taxonomy" id="280463"/>
    <lineage>
        <taxon>Eukaryota</taxon>
        <taxon>Haptista</taxon>
        <taxon>Haptophyta</taxon>
        <taxon>Prymnesiophyceae</taxon>
        <taxon>Isochrysidales</taxon>
        <taxon>Noelaerhabdaceae</taxon>
        <taxon>Emiliania</taxon>
    </lineage>
</organism>
<dbReference type="PROSITE" id="PS50202">
    <property type="entry name" value="MSP"/>
    <property type="match status" value="1"/>
</dbReference>
<feature type="domain" description="MSP" evidence="6">
    <location>
        <begin position="128"/>
        <end position="256"/>
    </location>
</feature>
<evidence type="ECO:0000313" key="7">
    <source>
        <dbReference type="EnsemblProtists" id="EOD07535"/>
    </source>
</evidence>
<dbReference type="KEGG" id="ehx:EMIHUDRAFT_453336"/>
<keyword evidence="8" id="KW-1185">Reference proteome</keyword>
<dbReference type="GO" id="GO:0090158">
    <property type="term" value="P:endoplasmic reticulum membrane organization"/>
    <property type="evidence" value="ECO:0007669"/>
    <property type="project" value="TreeGrafter"/>
</dbReference>
<dbReference type="AlphaFoldDB" id="A0A0D3I8F0"/>
<name>A0A0D3I8F0_EMIH1</name>
<reference evidence="7" key="2">
    <citation type="submission" date="2024-10" db="UniProtKB">
        <authorList>
            <consortium name="EnsemblProtists"/>
        </authorList>
    </citation>
    <scope>IDENTIFICATION</scope>
</reference>
<evidence type="ECO:0000256" key="4">
    <source>
        <dbReference type="ARBA" id="ARBA00022989"/>
    </source>
</evidence>
<comment type="similarity">
    <text evidence="2">Belongs to the VAMP-associated protein (VAP) (TC 9.B.17) family.</text>
</comment>
<dbReference type="GO" id="GO:0033149">
    <property type="term" value="F:FFAT motif binding"/>
    <property type="evidence" value="ECO:0007669"/>
    <property type="project" value="TreeGrafter"/>
</dbReference>
<evidence type="ECO:0000256" key="5">
    <source>
        <dbReference type="ARBA" id="ARBA00023136"/>
    </source>
</evidence>
<dbReference type="PANTHER" id="PTHR10809:SF6">
    <property type="entry name" value="AT11025P-RELATED"/>
    <property type="match status" value="1"/>
</dbReference>
<dbReference type="PaxDb" id="2903-EOD07535"/>
<dbReference type="InterPro" id="IPR013783">
    <property type="entry name" value="Ig-like_fold"/>
</dbReference>
<keyword evidence="5" id="KW-0472">Membrane</keyword>
<dbReference type="InterPro" id="IPR008962">
    <property type="entry name" value="PapD-like_sf"/>
</dbReference>
<dbReference type="RefSeq" id="XP_005759964.1">
    <property type="nucleotide sequence ID" value="XM_005759907.1"/>
</dbReference>
<sequence length="306" mass="33158">MDRDRQPLTVAPSSTVNAKPPKFVRFASAPFDARRTRSLDDPATAHSLAAIEAALQKCGGSASVEAIARITGESRVSLLALAQALPKRLAVLPMASAASSLCISIRSTASGGSLHAGEESRTEEGRPWLVVHPAELRLATSTAETRRTRLVLRNPHSRAVGFKVKTTEPADYCVSPNLARIEPLEEAEIEVVLQKSSRFVRESLGGVSKFVVLAVWSDDGAKLAEQLARARIAPPEPAEEEASRWTPEEWLRPSRRLLAPPPRGEGCAAGASACRWSWLRLSRFAWPVGSTWCRPGFARALEAEEV</sequence>
<dbReference type="PANTHER" id="PTHR10809">
    <property type="entry name" value="VESICLE-ASSOCIATED MEMBRANE PROTEIN-ASSOCIATED PROTEIN"/>
    <property type="match status" value="1"/>
</dbReference>
<keyword evidence="4" id="KW-1133">Transmembrane helix</keyword>
<evidence type="ECO:0000259" key="6">
    <source>
        <dbReference type="PROSITE" id="PS50202"/>
    </source>
</evidence>
<dbReference type="Pfam" id="PF00635">
    <property type="entry name" value="Motile_Sperm"/>
    <property type="match status" value="1"/>
</dbReference>
<protein>
    <recommendedName>
        <fullName evidence="6">MSP domain-containing protein</fullName>
    </recommendedName>
</protein>
<evidence type="ECO:0000256" key="1">
    <source>
        <dbReference type="ARBA" id="ARBA00004211"/>
    </source>
</evidence>
<dbReference type="EnsemblProtists" id="EOD07535">
    <property type="protein sequence ID" value="EOD07535"/>
    <property type="gene ID" value="EMIHUDRAFT_453336"/>
</dbReference>
<evidence type="ECO:0000313" key="8">
    <source>
        <dbReference type="Proteomes" id="UP000013827"/>
    </source>
</evidence>
<evidence type="ECO:0000256" key="2">
    <source>
        <dbReference type="ARBA" id="ARBA00008932"/>
    </source>
</evidence>